<proteinExistence type="predicted"/>
<accession>A0AAP5Q7Z8</accession>
<dbReference type="EMBL" id="JANSLM010000004">
    <property type="protein sequence ID" value="MDT8838750.1"/>
    <property type="molecule type" value="Genomic_DNA"/>
</dbReference>
<evidence type="ECO:0000313" key="2">
    <source>
        <dbReference type="EMBL" id="MDT8838750.1"/>
    </source>
</evidence>
<gene>
    <name evidence="2" type="ORF">ParKJ_15140</name>
</gene>
<reference evidence="2" key="1">
    <citation type="submission" date="2022-08" db="EMBL/GenBank/DDBJ databases">
        <authorList>
            <person name="Kim S.-J."/>
        </authorList>
    </citation>
    <scope>NUCLEOTIDE SEQUENCE</scope>
    <source>
        <strain evidence="2">KJ</strain>
    </source>
</reference>
<comment type="caution">
    <text evidence="2">The sequence shown here is derived from an EMBL/GenBank/DDBJ whole genome shotgun (WGS) entry which is preliminary data.</text>
</comment>
<feature type="region of interest" description="Disordered" evidence="1">
    <location>
        <begin position="70"/>
        <end position="93"/>
    </location>
</feature>
<evidence type="ECO:0000256" key="1">
    <source>
        <dbReference type="SAM" id="MobiDB-lite"/>
    </source>
</evidence>
<feature type="compositionally biased region" description="Polar residues" evidence="1">
    <location>
        <begin position="70"/>
        <end position="89"/>
    </location>
</feature>
<dbReference type="AlphaFoldDB" id="A0AAP5Q7Z8"/>
<dbReference type="RefSeq" id="WP_028646049.1">
    <property type="nucleotide sequence ID" value="NZ_CP028830.1"/>
</dbReference>
<sequence>MIRLGDIFGSKRRQAAIDEKRLAFYMGYAFSHAIQVQHLLAPGELTVPYVVYWDKETPVPVPYPAATQHESVANAQSAREQATSGSGWSSGREGAITQSNGAKMDVLVIEGWVPGLDVPLEVFVYYRKDPFRLIQGFLWKAHAQVRKDGPSFMAEFKRGILAQSFGQQCMETIDNAERVQFVS</sequence>
<name>A0AAP5Q7Z8_9BURK</name>
<evidence type="ECO:0000313" key="3">
    <source>
        <dbReference type="Proteomes" id="UP001246473"/>
    </source>
</evidence>
<protein>
    <submittedName>
        <fullName evidence="2">Uncharacterized protein</fullName>
    </submittedName>
</protein>
<organism evidence="2 3">
    <name type="scientific">Paraburkholderia fungorum</name>
    <dbReference type="NCBI Taxonomy" id="134537"/>
    <lineage>
        <taxon>Bacteria</taxon>
        <taxon>Pseudomonadati</taxon>
        <taxon>Pseudomonadota</taxon>
        <taxon>Betaproteobacteria</taxon>
        <taxon>Burkholderiales</taxon>
        <taxon>Burkholderiaceae</taxon>
        <taxon>Paraburkholderia</taxon>
    </lineage>
</organism>
<dbReference type="Proteomes" id="UP001246473">
    <property type="component" value="Unassembled WGS sequence"/>
</dbReference>